<dbReference type="AlphaFoldDB" id="A0A077WQL9"/>
<sequence length="450" mass="52336">MSLTRDKLAQHNKHFPDHDRYAIERIHAFVQEQCRLQDPNEPAIPNNPGPLTRIHMARQQPKCRSEGDKITTDEEEEGYNQHYAPPTACHILEMRTRRRGLFNYGKSSAKARMRKPGVQDLVFSETAFLGHHRQLHPSKSVLKRSKKPASSSYVSFEAPSSKLYYMNSSHGKIEQEGDNNNICSAHDKYQYQAEGSSCDNVQRQHEPFGKSPGHYYIESLGDGDEHDKNSDEMMQSHPYQLHASAPVVPDYDVYHEQQSHEEYMQYYYYVDQHPSHYAYDHQTLPDPDDPADWRYEYYNTQDGYYSTYHAQNHQYQPHVANYFDSSYPYAYHGEQSNQAPQHQEQQQQQSAVKKRWVPHSYTLMTFNDTPLVPQQPHPSLRPVRLPTPPPTTPYGPEKSPMDDQQTLSTGISLSDKQDPFDKTIDFLRASTKKASQPDFSSLWKQRPLRR</sequence>
<feature type="compositionally biased region" description="Basic and acidic residues" evidence="1">
    <location>
        <begin position="415"/>
        <end position="425"/>
    </location>
</feature>
<feature type="compositionally biased region" description="Polar residues" evidence="1">
    <location>
        <begin position="402"/>
        <end position="414"/>
    </location>
</feature>
<accession>A0A077WQL9</accession>
<feature type="region of interest" description="Disordered" evidence="1">
    <location>
        <begin position="367"/>
        <end position="450"/>
    </location>
</feature>
<evidence type="ECO:0000256" key="1">
    <source>
        <dbReference type="SAM" id="MobiDB-lite"/>
    </source>
</evidence>
<reference evidence="2" key="1">
    <citation type="journal article" date="2014" name="Genome Announc.">
        <title>De novo whole-genome sequence and genome annotation of Lichtheimia ramosa.</title>
        <authorList>
            <person name="Linde J."/>
            <person name="Schwartze V."/>
            <person name="Binder U."/>
            <person name="Lass-Florl C."/>
            <person name="Voigt K."/>
            <person name="Horn F."/>
        </authorList>
    </citation>
    <scope>NUCLEOTIDE SEQUENCE</scope>
    <source>
        <strain evidence="2">JMRC FSU:6197</strain>
    </source>
</reference>
<feature type="compositionally biased region" description="Polar residues" evidence="1">
    <location>
        <begin position="432"/>
        <end position="443"/>
    </location>
</feature>
<proteinExistence type="predicted"/>
<feature type="region of interest" description="Disordered" evidence="1">
    <location>
        <begin position="329"/>
        <end position="354"/>
    </location>
</feature>
<protein>
    <submittedName>
        <fullName evidence="2">Uncharacterized protein</fullName>
    </submittedName>
</protein>
<gene>
    <name evidence="2" type="ORF">LRAMOSA02357</name>
</gene>
<name>A0A077WQL9_9FUNG</name>
<organism evidence="2">
    <name type="scientific">Lichtheimia ramosa</name>
    <dbReference type="NCBI Taxonomy" id="688394"/>
    <lineage>
        <taxon>Eukaryota</taxon>
        <taxon>Fungi</taxon>
        <taxon>Fungi incertae sedis</taxon>
        <taxon>Mucoromycota</taxon>
        <taxon>Mucoromycotina</taxon>
        <taxon>Mucoromycetes</taxon>
        <taxon>Mucorales</taxon>
        <taxon>Lichtheimiaceae</taxon>
        <taxon>Lichtheimia</taxon>
    </lineage>
</organism>
<dbReference type="EMBL" id="LK023335">
    <property type="protein sequence ID" value="CDS09680.1"/>
    <property type="molecule type" value="Genomic_DNA"/>
</dbReference>
<dbReference type="OrthoDB" id="2537141at2759"/>
<evidence type="ECO:0000313" key="2">
    <source>
        <dbReference type="EMBL" id="CDS09680.1"/>
    </source>
</evidence>
<feature type="region of interest" description="Disordered" evidence="1">
    <location>
        <begin position="195"/>
        <end position="232"/>
    </location>
</feature>
<feature type="compositionally biased region" description="Low complexity" evidence="1">
    <location>
        <begin position="335"/>
        <end position="349"/>
    </location>
</feature>